<evidence type="ECO:0000256" key="1">
    <source>
        <dbReference type="ARBA" id="ARBA00004162"/>
    </source>
</evidence>
<dbReference type="InterPro" id="IPR007168">
    <property type="entry name" value="Phageshock_PspC_N"/>
</dbReference>
<dbReference type="PANTHER" id="PTHR33885:SF3">
    <property type="entry name" value="PHAGE SHOCK PROTEIN C"/>
    <property type="match status" value="1"/>
</dbReference>
<comment type="subcellular location">
    <subcellularLocation>
        <location evidence="1">Cell membrane</location>
        <topology evidence="1">Single-pass membrane protein</topology>
    </subcellularLocation>
</comment>
<gene>
    <name evidence="8" type="ORF">GS18_0213545</name>
</gene>
<reference evidence="8 9" key="1">
    <citation type="journal article" date="2005" name="Int. J. Syst. Evol. Microbiol.">
        <title>Bacillus cibi sp. nov., isolated from jeotgal, a traditional Korean fermented seafood.</title>
        <authorList>
            <person name="Yoon J.H."/>
            <person name="Lee C.H."/>
            <person name="Oh T.K."/>
        </authorList>
    </citation>
    <scope>NUCLEOTIDE SEQUENCE [LARGE SCALE GENOMIC DNA]</scope>
    <source>
        <strain evidence="8 9">DSM 16189</strain>
    </source>
</reference>
<keyword evidence="5 6" id="KW-0472">Membrane</keyword>
<dbReference type="RefSeq" id="WP_029566941.1">
    <property type="nucleotide sequence ID" value="NZ_CP176757.1"/>
</dbReference>
<proteinExistence type="predicted"/>
<dbReference type="Pfam" id="PF04024">
    <property type="entry name" value="PspC"/>
    <property type="match status" value="1"/>
</dbReference>
<dbReference type="AlphaFoldDB" id="A0A084GXP4"/>
<dbReference type="PANTHER" id="PTHR33885">
    <property type="entry name" value="PHAGE SHOCK PROTEIN C"/>
    <property type="match status" value="1"/>
</dbReference>
<feature type="transmembrane region" description="Helical" evidence="6">
    <location>
        <begin position="34"/>
        <end position="59"/>
    </location>
</feature>
<sequence length="66" mass="7369">MKKKLYRSQSKKMISGVLGGLSDYVGIDATLLRILFVILLLTTAFFPFGLIYVAMVFLVPNEGDVR</sequence>
<accession>A0A084GXP4</accession>
<keyword evidence="2" id="KW-1003">Cell membrane</keyword>
<evidence type="ECO:0000256" key="6">
    <source>
        <dbReference type="SAM" id="Phobius"/>
    </source>
</evidence>
<name>A0A084GXP4_METID</name>
<dbReference type="Proteomes" id="UP000028549">
    <property type="component" value="Unassembled WGS sequence"/>
</dbReference>
<evidence type="ECO:0000256" key="5">
    <source>
        <dbReference type="ARBA" id="ARBA00023136"/>
    </source>
</evidence>
<keyword evidence="9" id="KW-1185">Reference proteome</keyword>
<dbReference type="EMBL" id="JNVC02000005">
    <property type="protein sequence ID" value="KEZ52106.1"/>
    <property type="molecule type" value="Genomic_DNA"/>
</dbReference>
<dbReference type="InterPro" id="IPR052027">
    <property type="entry name" value="PspC"/>
</dbReference>
<evidence type="ECO:0000259" key="7">
    <source>
        <dbReference type="Pfam" id="PF04024"/>
    </source>
</evidence>
<feature type="domain" description="Phage shock protein PspC N-terminal" evidence="7">
    <location>
        <begin position="3"/>
        <end position="62"/>
    </location>
</feature>
<evidence type="ECO:0000256" key="4">
    <source>
        <dbReference type="ARBA" id="ARBA00022989"/>
    </source>
</evidence>
<evidence type="ECO:0000313" key="8">
    <source>
        <dbReference type="EMBL" id="KEZ52106.1"/>
    </source>
</evidence>
<keyword evidence="3 6" id="KW-0812">Transmembrane</keyword>
<organism evidence="8 9">
    <name type="scientific">Metabacillus indicus</name>
    <name type="common">Bacillus indicus</name>
    <dbReference type="NCBI Taxonomy" id="246786"/>
    <lineage>
        <taxon>Bacteria</taxon>
        <taxon>Bacillati</taxon>
        <taxon>Bacillota</taxon>
        <taxon>Bacilli</taxon>
        <taxon>Bacillales</taxon>
        <taxon>Bacillaceae</taxon>
        <taxon>Metabacillus</taxon>
    </lineage>
</organism>
<dbReference type="STRING" id="246786.GS18_0213545"/>
<evidence type="ECO:0000256" key="3">
    <source>
        <dbReference type="ARBA" id="ARBA00022692"/>
    </source>
</evidence>
<protein>
    <submittedName>
        <fullName evidence="8">Membrane protein</fullName>
    </submittedName>
</protein>
<evidence type="ECO:0000256" key="2">
    <source>
        <dbReference type="ARBA" id="ARBA00022475"/>
    </source>
</evidence>
<comment type="caution">
    <text evidence="8">The sequence shown here is derived from an EMBL/GenBank/DDBJ whole genome shotgun (WGS) entry which is preliminary data.</text>
</comment>
<dbReference type="GO" id="GO:0005886">
    <property type="term" value="C:plasma membrane"/>
    <property type="evidence" value="ECO:0007669"/>
    <property type="project" value="UniProtKB-SubCell"/>
</dbReference>
<keyword evidence="4 6" id="KW-1133">Transmembrane helix</keyword>
<evidence type="ECO:0000313" key="9">
    <source>
        <dbReference type="Proteomes" id="UP000028549"/>
    </source>
</evidence>